<dbReference type="SUPFAM" id="SSF56059">
    <property type="entry name" value="Glutathione synthetase ATP-binding domain-like"/>
    <property type="match status" value="1"/>
</dbReference>
<dbReference type="EC" id="6.3.2.3" evidence="3 12"/>
<dbReference type="Gene3D" id="3.30.1490.80">
    <property type="match status" value="1"/>
</dbReference>
<evidence type="ECO:0000256" key="14">
    <source>
        <dbReference type="PIRSR" id="PIRSR001558-2"/>
    </source>
</evidence>
<dbReference type="PANTHER" id="PTHR11130">
    <property type="entry name" value="GLUTATHIONE SYNTHETASE"/>
    <property type="match status" value="1"/>
</dbReference>
<organism evidence="18 19">
    <name type="scientific">Globodera rostochiensis</name>
    <name type="common">Golden nematode worm</name>
    <name type="synonym">Heterodera rostochiensis</name>
    <dbReference type="NCBI Taxonomy" id="31243"/>
    <lineage>
        <taxon>Eukaryota</taxon>
        <taxon>Metazoa</taxon>
        <taxon>Ecdysozoa</taxon>
        <taxon>Nematoda</taxon>
        <taxon>Chromadorea</taxon>
        <taxon>Rhabditida</taxon>
        <taxon>Tylenchina</taxon>
        <taxon>Tylenchomorpha</taxon>
        <taxon>Tylenchoidea</taxon>
        <taxon>Heteroderidae</taxon>
        <taxon>Heteroderinae</taxon>
        <taxon>Globodera</taxon>
    </lineage>
</organism>
<evidence type="ECO:0000256" key="11">
    <source>
        <dbReference type="ARBA" id="ARBA00048871"/>
    </source>
</evidence>
<evidence type="ECO:0000256" key="2">
    <source>
        <dbReference type="ARBA" id="ARBA00010385"/>
    </source>
</evidence>
<feature type="binding site" evidence="13">
    <location>
        <position position="509"/>
    </location>
    <ligand>
        <name>ATP</name>
        <dbReference type="ChEBI" id="CHEBI:30616"/>
    </ligand>
</feature>
<comment type="catalytic activity">
    <reaction evidence="11">
        <text>gamma-L-glutamyl-L-cysteine + glycine + ATP = glutathione + ADP + phosphate + H(+)</text>
        <dbReference type="Rhea" id="RHEA:13557"/>
        <dbReference type="ChEBI" id="CHEBI:15378"/>
        <dbReference type="ChEBI" id="CHEBI:30616"/>
        <dbReference type="ChEBI" id="CHEBI:43474"/>
        <dbReference type="ChEBI" id="CHEBI:57305"/>
        <dbReference type="ChEBI" id="CHEBI:57925"/>
        <dbReference type="ChEBI" id="CHEBI:58173"/>
        <dbReference type="ChEBI" id="CHEBI:456216"/>
        <dbReference type="EC" id="6.3.2.3"/>
    </reaction>
    <physiologicalReaction direction="left-to-right" evidence="11">
        <dbReference type="Rhea" id="RHEA:13558"/>
    </physiologicalReaction>
</comment>
<accession>A0A914HKP7</accession>
<evidence type="ECO:0000256" key="5">
    <source>
        <dbReference type="ARBA" id="ARBA00022598"/>
    </source>
</evidence>
<evidence type="ECO:0000256" key="7">
    <source>
        <dbReference type="ARBA" id="ARBA00022723"/>
    </source>
</evidence>
<dbReference type="GO" id="GO:0004363">
    <property type="term" value="F:glutathione synthase activity"/>
    <property type="evidence" value="ECO:0007669"/>
    <property type="project" value="UniProtKB-UniRule"/>
</dbReference>
<feature type="binding site" evidence="13">
    <location>
        <position position="501"/>
    </location>
    <ligand>
        <name>substrate</name>
    </ligand>
</feature>
<feature type="binding site" evidence="13">
    <location>
        <position position="266"/>
    </location>
    <ligand>
        <name>substrate</name>
    </ligand>
</feature>
<dbReference type="GO" id="GO:0005524">
    <property type="term" value="F:ATP binding"/>
    <property type="evidence" value="ECO:0007669"/>
    <property type="project" value="UniProtKB-UniRule"/>
</dbReference>
<comment type="pathway">
    <text evidence="1 12">Sulfur metabolism; glutathione biosynthesis; glutathione from L-cysteine and L-glutamate: step 2/2.</text>
</comment>
<dbReference type="InterPro" id="IPR016185">
    <property type="entry name" value="PreATP-grasp_dom_sf"/>
</dbReference>
<feature type="chain" id="PRO_5037617137" description="Glutathione synthetase" evidence="16">
    <location>
        <begin position="30"/>
        <end position="525"/>
    </location>
</feature>
<name>A0A914HKP7_GLORO</name>
<keyword evidence="8 12" id="KW-0547">Nucleotide-binding</keyword>
<comment type="similarity">
    <text evidence="2 12">Belongs to the eukaryotic GSH synthase family.</text>
</comment>
<feature type="binding site" evidence="14">
    <location>
        <position position="417"/>
    </location>
    <ligand>
        <name>Mg(2+)</name>
        <dbReference type="ChEBI" id="CHEBI:18420"/>
    </ligand>
</feature>
<evidence type="ECO:0000259" key="17">
    <source>
        <dbReference type="Pfam" id="PF03199"/>
    </source>
</evidence>
<evidence type="ECO:0000256" key="4">
    <source>
        <dbReference type="ARBA" id="ARBA00020821"/>
    </source>
</evidence>
<keyword evidence="10 12" id="KW-0460">Magnesium</keyword>
<proteinExistence type="inferred from homology"/>
<evidence type="ECO:0000256" key="10">
    <source>
        <dbReference type="ARBA" id="ARBA00022842"/>
    </source>
</evidence>
<feature type="binding site" evidence="13">
    <location>
        <position position="351"/>
    </location>
    <ligand>
        <name>ATP</name>
        <dbReference type="ChEBI" id="CHEBI:30616"/>
    </ligand>
</feature>
<feature type="binding site" evidence="13">
    <location>
        <position position="503"/>
    </location>
    <ligand>
        <name>ATP</name>
        <dbReference type="ChEBI" id="CHEBI:30616"/>
    </ligand>
</feature>
<dbReference type="GO" id="GO:0043295">
    <property type="term" value="F:glutathione binding"/>
    <property type="evidence" value="ECO:0007669"/>
    <property type="project" value="UniProtKB-UniRule"/>
</dbReference>
<evidence type="ECO:0000256" key="15">
    <source>
        <dbReference type="SAM" id="MobiDB-lite"/>
    </source>
</evidence>
<protein>
    <recommendedName>
        <fullName evidence="4 12">Glutathione synthetase</fullName>
        <shortName evidence="12">GSH-S</shortName>
        <ecNumber evidence="3 12">6.3.2.3</ecNumber>
    </recommendedName>
</protein>
<keyword evidence="5 12" id="KW-0436">Ligase</keyword>
<keyword evidence="18" id="KW-1185">Reference proteome</keyword>
<evidence type="ECO:0000256" key="13">
    <source>
        <dbReference type="PIRSR" id="PIRSR001558-1"/>
    </source>
</evidence>
<evidence type="ECO:0000313" key="18">
    <source>
        <dbReference type="Proteomes" id="UP000887572"/>
    </source>
</evidence>
<dbReference type="Pfam" id="PF03917">
    <property type="entry name" value="GSH_synth_ATP"/>
    <property type="match status" value="1"/>
</dbReference>
<dbReference type="WBParaSite" id="Gr19_v10_g2216.t1">
    <property type="protein sequence ID" value="Gr19_v10_g2216.t1"/>
    <property type="gene ID" value="Gr19_v10_g2216"/>
</dbReference>
<evidence type="ECO:0000256" key="12">
    <source>
        <dbReference type="PIRNR" id="PIRNR001558"/>
    </source>
</evidence>
<feature type="binding site" evidence="13">
    <location>
        <position position="474"/>
    </location>
    <ligand>
        <name>ATP</name>
        <dbReference type="ChEBI" id="CHEBI:30616"/>
    </ligand>
</feature>
<keyword evidence="6 12" id="KW-0317">Glutathione biosynthesis</keyword>
<evidence type="ECO:0000256" key="1">
    <source>
        <dbReference type="ARBA" id="ARBA00004965"/>
    </source>
</evidence>
<evidence type="ECO:0000256" key="9">
    <source>
        <dbReference type="ARBA" id="ARBA00022840"/>
    </source>
</evidence>
<sequence length="525" mass="59065">MSAINAYLFLQKTFITLTFLLVLECQVSATPVSINAIPENVLNSVATRVKGDEQLQELVEDAVDWAHHIGMAWRADKKIKRSDNCVFVPFTLFPSPFPRALYQQAVDIQTDIQLLYFRVSNDYDFMFKTLEPVAKTDYAINKWLKVYTTIHKEGNHQPLTLLLTRSDYMGHLNKNNQRNEQNYELKQVEVNIGQIGGMAIANRTTDLHRRMLSKVGDDNLNNQLPPNDAEGIVAQGLYEAWKAFGIDDAIIIAVAGSTGRNIEKFQVGVRVEQLSGNKIKIVKLSLVECDDKLELDENDYSLRYKGQLIAVVFYQTTVEAPPAKYVSARLKIERSTAIKSPTIGVELTGAKKVQQALSMPGVLEHFLPEPENAKKIERIRNTFAKMWGLEKNDDETEKIIKDAIANPDNYVLKPSKECGGNNFWGQEIAEKLRTFEPSERAAHILMERLRPPVVKNYMVRPAEEVHEISNVVSELSIYGYLLGNSTDMSVLLNKREGYMVRSKGENSNEGGVQAGGGAHDSPYLV</sequence>
<dbReference type="GO" id="GO:0005829">
    <property type="term" value="C:cytosol"/>
    <property type="evidence" value="ECO:0007669"/>
    <property type="project" value="TreeGrafter"/>
</dbReference>
<feature type="binding site" evidence="13">
    <location>
        <begin position="413"/>
        <end position="422"/>
    </location>
    <ligand>
        <name>ATP</name>
        <dbReference type="ChEBI" id="CHEBI:30616"/>
    </ligand>
</feature>
<dbReference type="Pfam" id="PF03199">
    <property type="entry name" value="GSH_synthase"/>
    <property type="match status" value="1"/>
</dbReference>
<dbReference type="PIRSF" id="PIRSF001558">
    <property type="entry name" value="GSHase"/>
    <property type="match status" value="1"/>
</dbReference>
<dbReference type="NCBIfam" id="TIGR01986">
    <property type="entry name" value="glut_syn_euk"/>
    <property type="match status" value="1"/>
</dbReference>
<dbReference type="InterPro" id="IPR037013">
    <property type="entry name" value="GSH-S_sub-bd_sf"/>
</dbReference>
<dbReference type="InterPro" id="IPR014049">
    <property type="entry name" value="Glutathione_synthase_N_euk"/>
</dbReference>
<dbReference type="GO" id="GO:0000287">
    <property type="term" value="F:magnesium ion binding"/>
    <property type="evidence" value="ECO:0007669"/>
    <property type="project" value="UniProtKB-UniRule"/>
</dbReference>
<dbReference type="Gene3D" id="3.40.50.1760">
    <property type="entry name" value="Glutathione synthase, substrate-binding domain superfamily, eukaryotic"/>
    <property type="match status" value="1"/>
</dbReference>
<keyword evidence="16" id="KW-0732">Signal</keyword>
<feature type="region of interest" description="Disordered" evidence="15">
    <location>
        <begin position="502"/>
        <end position="525"/>
    </location>
</feature>
<comment type="cofactor">
    <cofactor evidence="12 14">
        <name>Mg(2+)</name>
        <dbReference type="ChEBI" id="CHEBI:18420"/>
    </cofactor>
    <text evidence="12 14">Binds 1 Mg(2+) ion per subunit.</text>
</comment>
<dbReference type="InterPro" id="IPR005615">
    <property type="entry name" value="Glutathione_synthase"/>
</dbReference>
<dbReference type="Proteomes" id="UP000887572">
    <property type="component" value="Unplaced"/>
</dbReference>
<reference evidence="19" key="1">
    <citation type="submission" date="2022-11" db="UniProtKB">
        <authorList>
            <consortium name="WormBaseParasite"/>
        </authorList>
    </citation>
    <scope>IDENTIFICATION</scope>
</reference>
<dbReference type="Gene3D" id="1.10.1080.10">
    <property type="entry name" value="Glutathione Synthetase, Chain A, domain 3"/>
    <property type="match status" value="1"/>
</dbReference>
<evidence type="ECO:0000256" key="8">
    <source>
        <dbReference type="ARBA" id="ARBA00022741"/>
    </source>
</evidence>
<feature type="signal peptide" evidence="16">
    <location>
        <begin position="1"/>
        <end position="29"/>
    </location>
</feature>
<dbReference type="InterPro" id="IPR014709">
    <property type="entry name" value="Glutathione_synthase_C_euk"/>
</dbReference>
<dbReference type="InterPro" id="IPR004887">
    <property type="entry name" value="GSH_synth_subst-bd"/>
</dbReference>
<keyword evidence="7 12" id="KW-0479">Metal-binding</keyword>
<dbReference type="Gene3D" id="3.30.470.20">
    <property type="entry name" value="ATP-grasp fold, B domain"/>
    <property type="match status" value="1"/>
</dbReference>
<feature type="domain" description="Glutathione synthase substrate-binding" evidence="17">
    <location>
        <begin position="272"/>
        <end position="347"/>
    </location>
</feature>
<evidence type="ECO:0000313" key="19">
    <source>
        <dbReference type="WBParaSite" id="Gr19_v10_g2216.t1"/>
    </source>
</evidence>
<evidence type="ECO:0000256" key="16">
    <source>
        <dbReference type="SAM" id="SignalP"/>
    </source>
</evidence>
<evidence type="ECO:0000256" key="6">
    <source>
        <dbReference type="ARBA" id="ARBA00022684"/>
    </source>
</evidence>
<dbReference type="InterPro" id="IPR014042">
    <property type="entry name" value="Glutathione_synthase_a-hlx"/>
</dbReference>
<dbReference type="PANTHER" id="PTHR11130:SF0">
    <property type="entry name" value="GLUTATHIONE SYNTHETASE"/>
    <property type="match status" value="1"/>
</dbReference>
<dbReference type="AlphaFoldDB" id="A0A914HKP7"/>
<dbReference type="SUPFAM" id="SSF52440">
    <property type="entry name" value="PreATP-grasp domain"/>
    <property type="match status" value="1"/>
</dbReference>
<dbReference type="Gene3D" id="3.30.1490.50">
    <property type="match status" value="1"/>
</dbReference>
<evidence type="ECO:0000256" key="3">
    <source>
        <dbReference type="ARBA" id="ARBA00012214"/>
    </source>
</evidence>
<keyword evidence="9 12" id="KW-0067">ATP-binding</keyword>